<evidence type="ECO:0000313" key="3">
    <source>
        <dbReference type="Proteomes" id="UP000038045"/>
    </source>
</evidence>
<sequence>MHIAIQARDEAHMLEMQQRIRSHGVSCLGPVEHHFVRSVYIRSSRDERRLHEEEVPAHPLSDRLPGAGGVQGHLWRRRGFGGAGGPPAEAGHAVRHRRHHDAPDRRGRLAAPAGGPGQAGRPRHLLQQPLSGHRQRPDHGEVRPGPGRLRDPGRLVRRRRPVALLSGGSREPDRDTDPGGRSDRPDEGEPDPGGRHRPAGGAPVAQPDPDRMDRPFDHRREPSVRPRSRTEHLRPGQPEPGALFAGVRSPLSRRPDRPQPPHHRLGEGPAGGVEGAGPAQSRARLRPPARQSGVAGAGEGGRAGAGRDVANHGGRHDPAAVEDPLVAHHFAEAAEVAQLHVEPACGEAGAGGIDLDIGVALHPHRLPEAVAEHLGQGLAADARDQPAHDLGVDRLIGEGPPMLAGLGQGLEVVEGGPGAVVVRRTRHRAPGAQEGDDVGVRVGIDLGIGKARGHIHHLAHGGVAKGAVGQFGDVAPHRRVAVELALGDQHGRRRTGEGLAHRMDDMLAIRRKGAEIALIDDLAPVQDDDAVGVVGVQRLGPGHRGVAAQGCEPDLVQIVPKAPWQDASRFVAARNLGGWHEVAPVREAPPKLGEAHEAHVIALDQPRSGLGPWRRRTRVRSPWPEGRSASVSCERRLERGEEVKTGPSCDGPVWSGRRSGGLRLVAQAQLDRDDPARIDHIGLGAGHEGRAEGVGRRPFVGQVAADHSQGPAVVGRGDAQAQVHLREAFLIGVGAEVLFQVGSAAAAHGGVGQQAHAVVQRMVDVQRHRPRPFRRARQAGAADVLHTARRRGDAVVIDARCGRVGVVFGVVIGQRARQADGWREAERALHLDALAFGVGGVGGDEGVDRGIVARHLQVVELGRIGRQVQRRPAIQQRQLGADLDRLRGFALELEGVLAAGRLGADEAAGLRALCVGGVEHQVAIDHVLDLHRWIELAFATLAAQRGVQPGRRHRPHDGAGLVGGLVLPGLAQAGEGVALVGLLEPAIGAAVERPHQDVGPLVHVDLVPVRIGADNPGQGAFIGRGQAHFLRDLVELLLEDGAQQRRGGEVAVDLLVVVEGRIGGDRGQGHAVGEILVDRQHAVEAVGVVIVRRALCGRAREGLGAAGGDGAHRLAGQLLAGAFQLQPEGEGVAGQIVDDGAADQILAARIVVAGGRVLEPALVVAVFASQADQQLVRDRAGDDLGDLEAVVAVDRAGDSGRELTLGARAVGGDVDGAGGGVLAEQGALCAAQYFDAGHVQEGGGELAAATGVGAVDEQADRLLKGQVARRRADAADVDGVVARRGLDVQVRHRARQGFQVAHVLAGQFLAAGDVDRDRHVLQAFGALARRDQDIGDGGGVGLVRRRHGRFGLRHGGRAENEAARCEQHDVTKIGAALARFAQAAQVGRAPVGGECLAQGLDLFGPDAPPQFAGQLIDDLLGVLTHGSTHGAIAAEQLQAFVDALQLGLGDPQFGDGGGGRVQFAQDQFFGAGVDEAAGDHRLGLDVGQGELCVLELHQRLAEGVALARVVDSQLQRPFQDGQPHGGDAQTLLRQHGHQLAEALALGSADQVRRRDAHVLEEQLGGVLRVAAHLVEVPAPGEAGAVALHRNQGDAARAVVRGAAHHQDQVRRLAVGDEGLLAVQHPFVALKPGAGADALQVRSRPRLGHGDGQDDLARDHLGQPSLLLLLGAEGDDVGGHDHVVQRHAPALHAARAELLDQHALVAEVSAHAAVLFRNRQAQQAELGALGPHLALDDLVAVPGFDLFRRAFSVEEFAKALAEQVDVFLGIGLCGHQSSHVRIRSFQRRRRDRFRPGAAERLGPLAGSWRRTRHRPAPPDRGRQPRNLGLRRAGRGGRRGGWPSADPAPSRRGPRGRGVRDLPAAAYRGEVAAGRRGRRGARRPAGARLHRGRRPGRGLCGRAGGGRDPGPPHRRRSRLRPGARGPGPPVRRDPGPHPRHRPVGPAAAGDAGRAGRSCALRRHLSQEQRPASGHGGGAALDGGAPARAHRAASGARRLPQRQSDGRSRDRPDRRSGLGAGPPGRPGRGPGLAVRQQLALRRDASRGRRLRRSGDPAPGLSCGGGRTAVGRACALLAGGGHVQMGGGDDDDVPHLRHRRLALGRAGRDRAPPQRMRSRPSGSDGGLAMIEGPRKDELLEATAAWLNDAASPAEGFHRKVAANALGIVTRELTQWPAAEAAAVARMQAILGRDGDYAALNLALAEALRDGTVSADDAVVRAIATNWRRRRRPEHDRTGRGLGPRRPSERKDHPVHGGQGAADREGHRGGRAAAGGRQLRQSQAGAADGRRRGGDRRLAASRRRADDRPAGDRGRRLGCVRDGQSRLGRGREPRHGWACDRTGARRRARRPGHDFGRLRLPPVGRRRSGAGRGHGAAPGRLRSAGDRPGRHHRRGASGRGVAPGRCGGRGRAAPAGARAFP</sequence>
<dbReference type="Gene3D" id="3.10.180.10">
    <property type="entry name" value="2,3-Dihydroxybiphenyl 1,2-Dioxygenase, domain 1"/>
    <property type="match status" value="1"/>
</dbReference>
<proteinExistence type="predicted"/>
<feature type="compositionally biased region" description="Gly residues" evidence="1">
    <location>
        <begin position="295"/>
        <end position="304"/>
    </location>
</feature>
<protein>
    <submittedName>
        <fullName evidence="4">DUF6285 domain-containing protein</fullName>
    </submittedName>
</protein>
<dbReference type="Proteomes" id="UP000038045">
    <property type="component" value="Unplaced"/>
</dbReference>
<name>A0A0N4Z3R7_PARTI</name>
<evidence type="ECO:0000313" key="4">
    <source>
        <dbReference type="WBParaSite" id="PTRK_0000156000.1"/>
    </source>
</evidence>
<feature type="compositionally biased region" description="Basic and acidic residues" evidence="1">
    <location>
        <begin position="2241"/>
        <end position="2250"/>
    </location>
</feature>
<feature type="compositionally biased region" description="Basic and acidic residues" evidence="1">
    <location>
        <begin position="135"/>
        <end position="154"/>
    </location>
</feature>
<feature type="compositionally biased region" description="Gly residues" evidence="1">
    <location>
        <begin position="2015"/>
        <end position="2027"/>
    </location>
</feature>
<reference evidence="4" key="1">
    <citation type="submission" date="2017-02" db="UniProtKB">
        <authorList>
            <consortium name="WormBaseParasite"/>
        </authorList>
    </citation>
    <scope>IDENTIFICATION</scope>
</reference>
<dbReference type="Pfam" id="PF19802">
    <property type="entry name" value="DUF6285"/>
    <property type="match status" value="1"/>
</dbReference>
<feature type="compositionally biased region" description="Low complexity" evidence="1">
    <location>
        <begin position="1979"/>
        <end position="2000"/>
    </location>
</feature>
<dbReference type="InterPro" id="IPR029068">
    <property type="entry name" value="Glyas_Bleomycin-R_OHBP_Dase"/>
</dbReference>
<dbReference type="WBParaSite" id="PTRK_0000156000.1">
    <property type="protein sequence ID" value="PTRK_0000156000.1"/>
    <property type="gene ID" value="PTRK_0000156000"/>
</dbReference>
<feature type="compositionally biased region" description="Basic and acidic residues" evidence="1">
    <location>
        <begin position="170"/>
        <end position="187"/>
    </location>
</feature>
<feature type="compositionally biased region" description="Basic and acidic residues" evidence="1">
    <location>
        <begin position="2283"/>
        <end position="2310"/>
    </location>
</feature>
<dbReference type="InterPro" id="IPR046252">
    <property type="entry name" value="DUF6285"/>
</dbReference>
<feature type="compositionally biased region" description="Basic and acidic residues" evidence="1">
    <location>
        <begin position="45"/>
        <end position="56"/>
    </location>
</feature>
<evidence type="ECO:0000256" key="1">
    <source>
        <dbReference type="SAM" id="MobiDB-lite"/>
    </source>
</evidence>
<accession>A0A0N4Z3R7</accession>
<feature type="region of interest" description="Disordered" evidence="1">
    <location>
        <begin position="45"/>
        <end position="319"/>
    </location>
</feature>
<evidence type="ECO:0000259" key="2">
    <source>
        <dbReference type="Pfam" id="PF19802"/>
    </source>
</evidence>
<feature type="compositionally biased region" description="Basic and acidic residues" evidence="1">
    <location>
        <begin position="2324"/>
        <end position="2333"/>
    </location>
</feature>
<feature type="compositionally biased region" description="Basic and acidic residues" evidence="1">
    <location>
        <begin position="2001"/>
        <end position="2013"/>
    </location>
</feature>
<keyword evidence="3" id="KW-1185">Reference proteome</keyword>
<feature type="compositionally biased region" description="Basic and acidic residues" evidence="1">
    <location>
        <begin position="208"/>
        <end position="234"/>
    </location>
</feature>
<feature type="compositionally biased region" description="Low complexity" evidence="1">
    <location>
        <begin position="1839"/>
        <end position="1849"/>
    </location>
</feature>
<feature type="region of interest" description="Disordered" evidence="1">
    <location>
        <begin position="2099"/>
        <end position="2126"/>
    </location>
</feature>
<feature type="region of interest" description="Disordered" evidence="1">
    <location>
        <begin position="1783"/>
        <end position="2062"/>
    </location>
</feature>
<feature type="compositionally biased region" description="Low complexity" evidence="1">
    <location>
        <begin position="1859"/>
        <end position="1872"/>
    </location>
</feature>
<feature type="compositionally biased region" description="Low complexity" evidence="1">
    <location>
        <begin position="1941"/>
        <end position="1954"/>
    </location>
</feature>
<feature type="domain" description="DUF6285" evidence="2">
    <location>
        <begin position="2146"/>
        <end position="2218"/>
    </location>
</feature>
<feature type="region of interest" description="Disordered" evidence="1">
    <location>
        <begin position="2225"/>
        <end position="2416"/>
    </location>
</feature>
<feature type="compositionally biased region" description="Low complexity" evidence="1">
    <location>
        <begin position="2406"/>
        <end position="2416"/>
    </location>
</feature>
<feature type="compositionally biased region" description="Gly residues" evidence="1">
    <location>
        <begin position="1896"/>
        <end position="1906"/>
    </location>
</feature>
<feature type="compositionally biased region" description="Basic residues" evidence="1">
    <location>
        <begin position="1910"/>
        <end position="1919"/>
    </location>
</feature>
<organism evidence="3 4">
    <name type="scientific">Parastrongyloides trichosuri</name>
    <name type="common">Possum-specific nematode worm</name>
    <dbReference type="NCBI Taxonomy" id="131310"/>
    <lineage>
        <taxon>Eukaryota</taxon>
        <taxon>Metazoa</taxon>
        <taxon>Ecdysozoa</taxon>
        <taxon>Nematoda</taxon>
        <taxon>Chromadorea</taxon>
        <taxon>Rhabditida</taxon>
        <taxon>Tylenchina</taxon>
        <taxon>Panagrolaimomorpha</taxon>
        <taxon>Strongyloidoidea</taxon>
        <taxon>Strongyloididae</taxon>
        <taxon>Parastrongyloides</taxon>
    </lineage>
</organism>
<feature type="compositionally biased region" description="Low complexity" evidence="1">
    <location>
        <begin position="2269"/>
        <end position="2282"/>
    </location>
</feature>